<reference evidence="15" key="1">
    <citation type="submission" date="2011-06" db="EMBL/GenBank/DDBJ databases">
        <title>Complete genome sequence of Paenibacillus mucilaginosus KNP414.</title>
        <authorList>
            <person name="Wang J."/>
            <person name="Hu S."/>
            <person name="Hu X."/>
            <person name="Zhang B."/>
            <person name="Dong D."/>
            <person name="Zhang S."/>
            <person name="Zhao K."/>
            <person name="Wu D."/>
        </authorList>
    </citation>
    <scope>NUCLEOTIDE SEQUENCE [LARGE SCALE GENOMIC DNA]</scope>
    <source>
        <strain evidence="15">KNP414</strain>
    </source>
</reference>
<keyword evidence="6" id="KW-0547">Nucleotide-binding</keyword>
<dbReference type="Pfam" id="PF02518">
    <property type="entry name" value="HATPase_c"/>
    <property type="match status" value="1"/>
</dbReference>
<dbReference type="Gene3D" id="3.30.565.10">
    <property type="entry name" value="Histidine kinase-like ATPase, C-terminal domain"/>
    <property type="match status" value="1"/>
</dbReference>
<dbReference type="Proteomes" id="UP000006620">
    <property type="component" value="Chromosome"/>
</dbReference>
<dbReference type="SUPFAM" id="SSF158472">
    <property type="entry name" value="HAMP domain-like"/>
    <property type="match status" value="1"/>
</dbReference>
<dbReference type="PANTHER" id="PTHR34220:SF11">
    <property type="entry name" value="SENSOR PROTEIN KINASE HPTS"/>
    <property type="match status" value="1"/>
</dbReference>
<dbReference type="Gene3D" id="6.10.340.10">
    <property type="match status" value="1"/>
</dbReference>
<accession>F8FRE6</accession>
<evidence type="ECO:0000256" key="10">
    <source>
        <dbReference type="ARBA" id="ARBA00023012"/>
    </source>
</evidence>
<dbReference type="HOGENOM" id="CLU_020473_6_2_9"/>
<dbReference type="InterPro" id="IPR036890">
    <property type="entry name" value="HATPase_C_sf"/>
</dbReference>
<name>F8FRE6_PAEMK</name>
<dbReference type="PANTHER" id="PTHR34220">
    <property type="entry name" value="SENSOR HISTIDINE KINASE YPDA"/>
    <property type="match status" value="1"/>
</dbReference>
<dbReference type="InterPro" id="IPR010559">
    <property type="entry name" value="Sig_transdc_His_kin_internal"/>
</dbReference>
<evidence type="ECO:0000256" key="2">
    <source>
        <dbReference type="ARBA" id="ARBA00022475"/>
    </source>
</evidence>
<keyword evidence="11 12" id="KW-0472">Membrane</keyword>
<dbReference type="KEGG" id="pms:KNP414_01942"/>
<evidence type="ECO:0000256" key="8">
    <source>
        <dbReference type="ARBA" id="ARBA00022840"/>
    </source>
</evidence>
<dbReference type="Pfam" id="PF00672">
    <property type="entry name" value="HAMP"/>
    <property type="match status" value="1"/>
</dbReference>
<feature type="transmembrane region" description="Helical" evidence="12">
    <location>
        <begin position="279"/>
        <end position="298"/>
    </location>
</feature>
<dbReference type="SUPFAM" id="SSF55874">
    <property type="entry name" value="ATPase domain of HSP90 chaperone/DNA topoisomerase II/histidine kinase"/>
    <property type="match status" value="1"/>
</dbReference>
<dbReference type="SMART" id="SM00304">
    <property type="entry name" value="HAMP"/>
    <property type="match status" value="1"/>
</dbReference>
<keyword evidence="8" id="KW-0067">ATP-binding</keyword>
<keyword evidence="5 12" id="KW-0812">Transmembrane</keyword>
<sequence>MPLKQNTIGKIMLLLLLMFGVSLVLYNYSNQASVRVIQDEIEASNLSRLSFFATQIDNMVNQLSVQTIVMSRDKSMEEWARSGSRTASFSDIQRQESVVNKLNVLSATSVWSNQMILYLPRKGLTLSSSRFGEYDPEELRQSHSEQWVYQTGDDGSSYYSKFLSNPLALQTEVILETRFSSQNIVSMLDAYKKDSKGDPFLYVGGQAFIGGTTADEKLISGVMARLEGEGRSGKGHFRTMLEGEDYIVFYTRSEALGALLADYVPLEQTLSPIVHSRNLFYAAMGFLLLMVLTVIYILHKQVNLPIRLLVRGVERLMSGQLHYRLGYQPRNEFENLFIRFNEMAEEIQRLVEKVYLENIRFRDAKLKQLQAQINPHFLYNTLFFIKNMIVMDEKQTATGMVMNLADYYRYITRMEHTFTSLAEELEMVAKYLDIQQMRSDSFHYEVDVPHEMLQLQVPRLIIQPIVENCLLHGFKAGNRYGIIQIEGRLTGEGFAITIDDNGVGMREDQLQGITDKIRRPVEVGESSFGLWNVHQRMLHQYKEGGLLFSPSPLGGLRVTIHGSEPKG</sequence>
<keyword evidence="7" id="KW-0418">Kinase</keyword>
<evidence type="ECO:0000256" key="7">
    <source>
        <dbReference type="ARBA" id="ARBA00022777"/>
    </source>
</evidence>
<keyword evidence="2" id="KW-1003">Cell membrane</keyword>
<dbReference type="GO" id="GO:0005886">
    <property type="term" value="C:plasma membrane"/>
    <property type="evidence" value="ECO:0007669"/>
    <property type="project" value="UniProtKB-SubCell"/>
</dbReference>
<evidence type="ECO:0000256" key="11">
    <source>
        <dbReference type="ARBA" id="ARBA00023136"/>
    </source>
</evidence>
<dbReference type="InterPro" id="IPR003660">
    <property type="entry name" value="HAMP_dom"/>
</dbReference>
<comment type="subcellular location">
    <subcellularLocation>
        <location evidence="1">Cell membrane</location>
        <topology evidence="1">Multi-pass membrane protein</topology>
    </subcellularLocation>
</comment>
<keyword evidence="4" id="KW-0808">Transferase</keyword>
<keyword evidence="9 12" id="KW-1133">Transmembrane helix</keyword>
<proteinExistence type="predicted"/>
<evidence type="ECO:0000256" key="9">
    <source>
        <dbReference type="ARBA" id="ARBA00022989"/>
    </source>
</evidence>
<feature type="transmembrane region" description="Helical" evidence="12">
    <location>
        <begin position="12"/>
        <end position="29"/>
    </location>
</feature>
<dbReference type="Pfam" id="PF06580">
    <property type="entry name" value="His_kinase"/>
    <property type="match status" value="1"/>
</dbReference>
<gene>
    <name evidence="14" type="ordered locus">KNP414_01942</name>
</gene>
<evidence type="ECO:0000313" key="14">
    <source>
        <dbReference type="EMBL" id="AEI40503.1"/>
    </source>
</evidence>
<protein>
    <submittedName>
        <fullName evidence="14">Putative sensor with HAMP domain</fullName>
    </submittedName>
</protein>
<dbReference type="EMBL" id="CP002869">
    <property type="protein sequence ID" value="AEI40503.1"/>
    <property type="molecule type" value="Genomic_DNA"/>
</dbReference>
<dbReference type="PROSITE" id="PS50885">
    <property type="entry name" value="HAMP"/>
    <property type="match status" value="1"/>
</dbReference>
<dbReference type="PATRIC" id="fig|1036673.3.peg.1737"/>
<feature type="domain" description="HAMP" evidence="13">
    <location>
        <begin position="300"/>
        <end position="352"/>
    </location>
</feature>
<evidence type="ECO:0000256" key="12">
    <source>
        <dbReference type="SAM" id="Phobius"/>
    </source>
</evidence>
<dbReference type="RefSeq" id="WP_013915665.1">
    <property type="nucleotide sequence ID" value="NC_015690.1"/>
</dbReference>
<evidence type="ECO:0000259" key="13">
    <source>
        <dbReference type="PROSITE" id="PS50885"/>
    </source>
</evidence>
<dbReference type="InterPro" id="IPR050640">
    <property type="entry name" value="Bact_2-comp_sensor_kinase"/>
</dbReference>
<evidence type="ECO:0000256" key="4">
    <source>
        <dbReference type="ARBA" id="ARBA00022679"/>
    </source>
</evidence>
<evidence type="ECO:0000313" key="15">
    <source>
        <dbReference type="Proteomes" id="UP000006620"/>
    </source>
</evidence>
<dbReference type="CDD" id="cd06225">
    <property type="entry name" value="HAMP"/>
    <property type="match status" value="1"/>
</dbReference>
<dbReference type="InterPro" id="IPR003594">
    <property type="entry name" value="HATPase_dom"/>
</dbReference>
<keyword evidence="10" id="KW-0902">Two-component regulatory system</keyword>
<evidence type="ECO:0000256" key="5">
    <source>
        <dbReference type="ARBA" id="ARBA00022692"/>
    </source>
</evidence>
<dbReference type="GO" id="GO:0000155">
    <property type="term" value="F:phosphorelay sensor kinase activity"/>
    <property type="evidence" value="ECO:0007669"/>
    <property type="project" value="InterPro"/>
</dbReference>
<evidence type="ECO:0000256" key="6">
    <source>
        <dbReference type="ARBA" id="ARBA00022741"/>
    </source>
</evidence>
<evidence type="ECO:0000256" key="1">
    <source>
        <dbReference type="ARBA" id="ARBA00004651"/>
    </source>
</evidence>
<dbReference type="GO" id="GO:0005524">
    <property type="term" value="F:ATP binding"/>
    <property type="evidence" value="ECO:0007669"/>
    <property type="project" value="UniProtKB-KW"/>
</dbReference>
<evidence type="ECO:0000256" key="3">
    <source>
        <dbReference type="ARBA" id="ARBA00022553"/>
    </source>
</evidence>
<reference evidence="14 15" key="2">
    <citation type="journal article" date="2013" name="Genome Announc.">
        <title>Genome Sequence of Growth-Improving Paenibacillus mucilaginosus Strain KNP414.</title>
        <authorList>
            <person name="Lu J.J."/>
            <person name="Wang J.F."/>
            <person name="Hu X.F."/>
        </authorList>
    </citation>
    <scope>NUCLEOTIDE SEQUENCE [LARGE SCALE GENOMIC DNA]</scope>
    <source>
        <strain evidence="14 15">KNP414</strain>
    </source>
</reference>
<organism evidence="14 15">
    <name type="scientific">Paenibacillus mucilaginosus (strain KNP414)</name>
    <dbReference type="NCBI Taxonomy" id="1036673"/>
    <lineage>
        <taxon>Bacteria</taxon>
        <taxon>Bacillati</taxon>
        <taxon>Bacillota</taxon>
        <taxon>Bacilli</taxon>
        <taxon>Bacillales</taxon>
        <taxon>Paenibacillaceae</taxon>
        <taxon>Paenibacillus</taxon>
    </lineage>
</organism>
<keyword evidence="3" id="KW-0597">Phosphoprotein</keyword>
<dbReference type="AlphaFoldDB" id="F8FRE6"/>